<dbReference type="GO" id="GO:0004673">
    <property type="term" value="F:protein histidine kinase activity"/>
    <property type="evidence" value="ECO:0007669"/>
    <property type="project" value="UniProtKB-EC"/>
</dbReference>
<dbReference type="Pfam" id="PF12282">
    <property type="entry name" value="GAF_PdtaS"/>
    <property type="match status" value="1"/>
</dbReference>
<evidence type="ECO:0000313" key="11">
    <source>
        <dbReference type="Proteomes" id="UP000009234"/>
    </source>
</evidence>
<dbReference type="PROSITE" id="PS50109">
    <property type="entry name" value="HIS_KIN"/>
    <property type="match status" value="1"/>
</dbReference>
<dbReference type="AlphaFoldDB" id="F6DN63"/>
<dbReference type="Pfam" id="PF02518">
    <property type="entry name" value="HATPase_c"/>
    <property type="match status" value="1"/>
</dbReference>
<dbReference type="RefSeq" id="WP_013842408.1">
    <property type="nucleotide sequence ID" value="NC_015589.1"/>
</dbReference>
<evidence type="ECO:0000256" key="3">
    <source>
        <dbReference type="ARBA" id="ARBA00022553"/>
    </source>
</evidence>
<dbReference type="InterPro" id="IPR022066">
    <property type="entry name" value="PdtaS_GAF"/>
</dbReference>
<evidence type="ECO:0000256" key="5">
    <source>
        <dbReference type="ARBA" id="ARBA00022741"/>
    </source>
</evidence>
<gene>
    <name evidence="10" type="ordered locus">Desru_2411</name>
</gene>
<dbReference type="PANTHER" id="PTHR41523">
    <property type="entry name" value="TWO-COMPONENT SYSTEM SENSOR PROTEIN"/>
    <property type="match status" value="1"/>
</dbReference>
<dbReference type="GO" id="GO:0000160">
    <property type="term" value="P:phosphorelay signal transduction system"/>
    <property type="evidence" value="ECO:0007669"/>
    <property type="project" value="UniProtKB-KW"/>
</dbReference>
<feature type="domain" description="Histidine kinase" evidence="9">
    <location>
        <begin position="284"/>
        <end position="477"/>
    </location>
</feature>
<evidence type="ECO:0000259" key="9">
    <source>
        <dbReference type="PROSITE" id="PS50109"/>
    </source>
</evidence>
<dbReference type="Proteomes" id="UP000009234">
    <property type="component" value="Chromosome"/>
</dbReference>
<reference evidence="10 11" key="2">
    <citation type="journal article" date="2012" name="Stand. Genomic Sci.">
        <title>Complete genome sequence of the sulfate-reducing firmicute Desulfotomaculum ruminis type strain (DL(T)).</title>
        <authorList>
            <person name="Spring S."/>
            <person name="Visser M."/>
            <person name="Lu M."/>
            <person name="Copeland A."/>
            <person name="Lapidus A."/>
            <person name="Lucas S."/>
            <person name="Cheng J.F."/>
            <person name="Han C."/>
            <person name="Tapia R."/>
            <person name="Goodwin L.A."/>
            <person name="Pitluck S."/>
            <person name="Ivanova N."/>
            <person name="Land M."/>
            <person name="Hauser L."/>
            <person name="Larimer F."/>
            <person name="Rohde M."/>
            <person name="Goker M."/>
            <person name="Detter J.C."/>
            <person name="Kyrpides N.C."/>
            <person name="Woyke T."/>
            <person name="Schaap P.J."/>
            <person name="Plugge C.M."/>
            <person name="Muyzer G."/>
            <person name="Kuever J."/>
            <person name="Pereira I.A."/>
            <person name="Parshina S.N."/>
            <person name="Bernier-Latmani R."/>
            <person name="Stams A.J."/>
            <person name="Klenk H.P."/>
        </authorList>
    </citation>
    <scope>NUCLEOTIDE SEQUENCE [LARGE SCALE GENOMIC DNA]</scope>
    <source>
        <strain evidence="11">ATCC 23193 / DSM 2154 / NCIB 8452 / DL</strain>
    </source>
</reference>
<keyword evidence="5" id="KW-0547">Nucleotide-binding</keyword>
<keyword evidence="6 10" id="KW-0418">Kinase</keyword>
<dbReference type="GO" id="GO:0005524">
    <property type="term" value="F:ATP binding"/>
    <property type="evidence" value="ECO:0007669"/>
    <property type="project" value="UniProtKB-KW"/>
</dbReference>
<dbReference type="HOGENOM" id="CLU_045351_1_0_9"/>
<dbReference type="Gene3D" id="3.30.565.10">
    <property type="entry name" value="Histidine kinase-like ATPase, C-terminal domain"/>
    <property type="match status" value="1"/>
</dbReference>
<dbReference type="InterPro" id="IPR005467">
    <property type="entry name" value="His_kinase_dom"/>
</dbReference>
<dbReference type="InterPro" id="IPR011495">
    <property type="entry name" value="Sig_transdc_His_kin_sub2_dim/P"/>
</dbReference>
<dbReference type="SMART" id="SM00387">
    <property type="entry name" value="HATPase_c"/>
    <property type="match status" value="1"/>
</dbReference>
<evidence type="ECO:0000256" key="8">
    <source>
        <dbReference type="ARBA" id="ARBA00023012"/>
    </source>
</evidence>
<proteinExistence type="predicted"/>
<dbReference type="Gene3D" id="3.30.450.280">
    <property type="entry name" value="GAF domain"/>
    <property type="match status" value="1"/>
</dbReference>
<keyword evidence="8" id="KW-0902">Two-component regulatory system</keyword>
<evidence type="ECO:0000256" key="2">
    <source>
        <dbReference type="ARBA" id="ARBA00012438"/>
    </source>
</evidence>
<dbReference type="InterPro" id="IPR038424">
    <property type="entry name" value="H_kinase_PdtaS_GAF_sf"/>
</dbReference>
<dbReference type="STRING" id="696281.Desru_2411"/>
<dbReference type="Pfam" id="PF07568">
    <property type="entry name" value="HisKA_2"/>
    <property type="match status" value="1"/>
</dbReference>
<protein>
    <recommendedName>
        <fullName evidence="2">histidine kinase</fullName>
        <ecNumber evidence="2">2.7.13.3</ecNumber>
    </recommendedName>
</protein>
<dbReference type="eggNOG" id="COG3920">
    <property type="taxonomic scope" value="Bacteria"/>
</dbReference>
<dbReference type="EMBL" id="CP002780">
    <property type="protein sequence ID" value="AEG60652.1"/>
    <property type="molecule type" value="Genomic_DNA"/>
</dbReference>
<evidence type="ECO:0000256" key="4">
    <source>
        <dbReference type="ARBA" id="ARBA00022679"/>
    </source>
</evidence>
<evidence type="ECO:0000313" key="10">
    <source>
        <dbReference type="EMBL" id="AEG60652.1"/>
    </source>
</evidence>
<sequence>MQKEPGEALVSLCQEQTALSKEDISVLYHLQRNLQHFADLAGADIFIDVLTREAGIAVVVAEAKPGTARSLYKGSVVGQQAIQCNEPAVFQTFETGEPVPNMQGTSQEGYPISQTVIPIKNELNKSIGVLIMERDNSVQVRQEKTMEFLSKTTQKLTDTLLSQTEVGEVLPTLIHDALFIVDARKKIVYANYVAHKLLLGLTKGLNPVSIDIDQLIHQVPELEPIFSKDFDAQELNVQGDTVLVRSLPIIEGTEVRGTVYLLKDITELRKKEKQLIAKSVAIKEIHHRVKNNLQTIASLMRLQMRRVKNKEVSAAFQESINRISCIALVHDIISRDTSESIELKECLQRIGNILTQSMLSPEQKITIEVRGSAFRITSDQATPTSIVANELLQNSLKHAFPHQMEGEIFVLVEEAEHHIKLVIRDNGKGFPNGFNKETNAHLGLQITHALVSESLGGKIKMYNDAGAVVEIEFPKWGAEKNETVTDHCGRR</sequence>
<dbReference type="EC" id="2.7.13.3" evidence="2"/>
<dbReference type="PANTHER" id="PTHR41523:SF8">
    <property type="entry name" value="ETHYLENE RESPONSE SENSOR PROTEIN"/>
    <property type="match status" value="1"/>
</dbReference>
<dbReference type="SUPFAM" id="SSF55874">
    <property type="entry name" value="ATPase domain of HSP90 chaperone/DNA topoisomerase II/histidine kinase"/>
    <property type="match status" value="1"/>
</dbReference>
<organism evidence="10 11">
    <name type="scientific">Desulforamulus ruminis (strain ATCC 23193 / DSM 2154 / NCIMB 8452 / DL)</name>
    <name type="common">Desulfotomaculum ruminis</name>
    <dbReference type="NCBI Taxonomy" id="696281"/>
    <lineage>
        <taxon>Bacteria</taxon>
        <taxon>Bacillati</taxon>
        <taxon>Bacillota</taxon>
        <taxon>Clostridia</taxon>
        <taxon>Eubacteriales</taxon>
        <taxon>Peptococcaceae</taxon>
        <taxon>Desulforamulus</taxon>
    </lineage>
</organism>
<evidence type="ECO:0000256" key="1">
    <source>
        <dbReference type="ARBA" id="ARBA00000085"/>
    </source>
</evidence>
<accession>F6DN63</accession>
<keyword evidence="11" id="KW-1185">Reference proteome</keyword>
<keyword evidence="4" id="KW-0808">Transferase</keyword>
<dbReference type="InterPro" id="IPR003594">
    <property type="entry name" value="HATPase_dom"/>
</dbReference>
<comment type="catalytic activity">
    <reaction evidence="1">
        <text>ATP + protein L-histidine = ADP + protein N-phospho-L-histidine.</text>
        <dbReference type="EC" id="2.7.13.3"/>
    </reaction>
</comment>
<name>F6DN63_DESRL</name>
<dbReference type="KEGG" id="dru:Desru_2411"/>
<keyword evidence="7" id="KW-0067">ATP-binding</keyword>
<dbReference type="InterPro" id="IPR036890">
    <property type="entry name" value="HATPase_C_sf"/>
</dbReference>
<evidence type="ECO:0000256" key="7">
    <source>
        <dbReference type="ARBA" id="ARBA00022840"/>
    </source>
</evidence>
<reference evidence="11" key="1">
    <citation type="submission" date="2011-05" db="EMBL/GenBank/DDBJ databases">
        <title>Complete sequence of Desulfotomaculum ruminis DSM 2154.</title>
        <authorList>
            <person name="Lucas S."/>
            <person name="Copeland A."/>
            <person name="Lapidus A."/>
            <person name="Cheng J.-F."/>
            <person name="Goodwin L."/>
            <person name="Pitluck S."/>
            <person name="Lu M."/>
            <person name="Detter J.C."/>
            <person name="Han C."/>
            <person name="Tapia R."/>
            <person name="Land M."/>
            <person name="Hauser L."/>
            <person name="Kyrpides N."/>
            <person name="Ivanova N."/>
            <person name="Mikhailova N."/>
            <person name="Pagani I."/>
            <person name="Stams A.J.M."/>
            <person name="Plugge C.M."/>
            <person name="Muyzer G."/>
            <person name="Kuever J."/>
            <person name="Parshina S.N."/>
            <person name="Ivanova A.E."/>
            <person name="Nazina T.N."/>
            <person name="Brambilla E."/>
            <person name="Spring S."/>
            <person name="Klenk H.-P."/>
            <person name="Woyke T."/>
        </authorList>
    </citation>
    <scope>NUCLEOTIDE SEQUENCE [LARGE SCALE GENOMIC DNA]</scope>
    <source>
        <strain evidence="11">ATCC 23193 / DSM 2154 / NCIB 8452 / DL</strain>
    </source>
</reference>
<keyword evidence="3" id="KW-0597">Phosphoprotein</keyword>
<dbReference type="Gene3D" id="3.30.450.20">
    <property type="entry name" value="PAS domain"/>
    <property type="match status" value="1"/>
</dbReference>
<evidence type="ECO:0000256" key="6">
    <source>
        <dbReference type="ARBA" id="ARBA00022777"/>
    </source>
</evidence>